<keyword evidence="17" id="KW-1185">Reference proteome</keyword>
<dbReference type="InterPro" id="IPR050219">
    <property type="entry name" value="DnaG_primase"/>
</dbReference>
<dbReference type="PIRSF" id="PIRSF002811">
    <property type="entry name" value="DnaG"/>
    <property type="match status" value="1"/>
</dbReference>
<evidence type="ECO:0000256" key="13">
    <source>
        <dbReference type="PIRNR" id="PIRNR002811"/>
    </source>
</evidence>
<dbReference type="Pfam" id="PF01807">
    <property type="entry name" value="Zn_ribbon_DnaG"/>
    <property type="match status" value="1"/>
</dbReference>
<sequence length="602" mass="70284">MSFIDQDKIEELIQSVDIVDVISEYVSLQASGKSMKGLCPFHSEKTPSFHVSKDRQLFNCFGCHKKGNVVGFIQEYKHLDYIEAIRYLADQYHFDLGENDQIVQKYNYSKLYDINKTAKDFFNLNLLNLDSGKKALDYLIDRKIDKHTMNDFNIGYAPPRNNILLKNLKENFQEFEMVEAGLIGRSQSGEYYDLFRDRIMFPILNEQGKVLGFSGRILSDDKSQAKYINTQATKIFNKGEILYNLDKAIPFINQRKRAVLMEGFFDVIQAYMAGVEESICTMGTELTVEQAKKIKKYTDNVVICYDGDSAGKQATYRALNILEKAQLNVQVALMPDGLDPDEYIKNHSQAMFRNQLNQNLIDKYDFVFEMIIQKGIQSSSEIELAKNALFKFLLASASKTITSIYLQKFSEVVHLPLEAIEQDYKKYLVNQRRFQTIEKEKKPLAIPKISKARTTAEIKLISYYLQSDDYRSLIDDEFHQFHFSKGLRFEIFSTMREMNHQNREVALYNLKSDLSDKAFEEFQDMLLKENYQYSDIELRELIDTLILESLVEEINELKETLTIKLNNKQNDEYYKDKLILDDKRKSYEIIKRRRNDKKANPS</sequence>
<evidence type="ECO:0000313" key="16">
    <source>
        <dbReference type="EMBL" id="QLY39574.1"/>
    </source>
</evidence>
<comment type="similarity">
    <text evidence="12 13">Belongs to the DnaG primase family.</text>
</comment>
<dbReference type="SMART" id="SM00400">
    <property type="entry name" value="ZnF_CHCC"/>
    <property type="match status" value="1"/>
</dbReference>
<dbReference type="InterPro" id="IPR013264">
    <property type="entry name" value="DNAG_N"/>
</dbReference>
<keyword evidence="3 12" id="KW-0808">Transferase</keyword>
<dbReference type="InterPro" id="IPR036977">
    <property type="entry name" value="DNA_primase_Znf_CHC2"/>
</dbReference>
<dbReference type="Gene3D" id="3.90.980.10">
    <property type="entry name" value="DNA primase, catalytic core, N-terminal domain"/>
    <property type="match status" value="1"/>
</dbReference>
<dbReference type="AlphaFoldDB" id="A0A7L6N4Z5"/>
<dbReference type="CDD" id="cd03364">
    <property type="entry name" value="TOPRIM_DnaG_primases"/>
    <property type="match status" value="1"/>
</dbReference>
<dbReference type="Proteomes" id="UP000512167">
    <property type="component" value="Chromosome"/>
</dbReference>
<evidence type="ECO:0000256" key="9">
    <source>
        <dbReference type="ARBA" id="ARBA00022842"/>
    </source>
</evidence>
<dbReference type="GO" id="GO:0008270">
    <property type="term" value="F:zinc ion binding"/>
    <property type="evidence" value="ECO:0007669"/>
    <property type="project" value="UniProtKB-UniRule"/>
</dbReference>
<dbReference type="KEGG" id="tbk:HF295_01325"/>
<keyword evidence="8 12" id="KW-0862">Zinc</keyword>
<evidence type="ECO:0000256" key="2">
    <source>
        <dbReference type="ARBA" id="ARBA00022515"/>
    </source>
</evidence>
<keyword evidence="6 12" id="KW-0479">Metal-binding</keyword>
<keyword evidence="2 12" id="KW-0639">Primosome</keyword>
<keyword evidence="7 12" id="KW-0863">Zinc-finger</keyword>
<dbReference type="EMBL" id="CP051151">
    <property type="protein sequence ID" value="QLY39574.1"/>
    <property type="molecule type" value="Genomic_DNA"/>
</dbReference>
<dbReference type="PANTHER" id="PTHR30313">
    <property type="entry name" value="DNA PRIMASE"/>
    <property type="match status" value="1"/>
</dbReference>
<keyword evidence="9" id="KW-0460">Magnesium</keyword>
<keyword evidence="5 12" id="KW-0235">DNA replication</keyword>
<dbReference type="GO" id="GO:1990077">
    <property type="term" value="C:primosome complex"/>
    <property type="evidence" value="ECO:0007669"/>
    <property type="project" value="UniProtKB-KW"/>
</dbReference>
<evidence type="ECO:0000313" key="17">
    <source>
        <dbReference type="Proteomes" id="UP000512167"/>
    </source>
</evidence>
<keyword evidence="11 12" id="KW-0804">Transcription</keyword>
<dbReference type="GO" id="GO:0005737">
    <property type="term" value="C:cytoplasm"/>
    <property type="evidence" value="ECO:0007669"/>
    <property type="project" value="TreeGrafter"/>
</dbReference>
<dbReference type="FunFam" id="3.90.580.10:FF:000001">
    <property type="entry name" value="DNA primase"/>
    <property type="match status" value="1"/>
</dbReference>
<dbReference type="InterPro" id="IPR002694">
    <property type="entry name" value="Znf_CHC2"/>
</dbReference>
<comment type="cofactor">
    <cofactor evidence="12 13 14">
        <name>Zn(2+)</name>
        <dbReference type="ChEBI" id="CHEBI:29105"/>
    </cofactor>
    <text evidence="12 13 14">Binds 1 zinc ion per monomer.</text>
</comment>
<organism evidence="16 17">
    <name type="scientific">Hujiaoplasma nucleasis</name>
    <dbReference type="NCBI Taxonomy" id="2725268"/>
    <lineage>
        <taxon>Bacteria</taxon>
        <taxon>Bacillati</taxon>
        <taxon>Mycoplasmatota</taxon>
        <taxon>Mollicutes</taxon>
        <taxon>Candidatus Izemoplasmatales</taxon>
        <taxon>Hujiaoplasmataceae</taxon>
        <taxon>Hujiaoplasma</taxon>
    </lineage>
</organism>
<dbReference type="SUPFAM" id="SSF56731">
    <property type="entry name" value="DNA primase core"/>
    <property type="match status" value="1"/>
</dbReference>
<dbReference type="GO" id="GO:0003677">
    <property type="term" value="F:DNA binding"/>
    <property type="evidence" value="ECO:0007669"/>
    <property type="project" value="UniProtKB-KW"/>
</dbReference>
<evidence type="ECO:0000256" key="7">
    <source>
        <dbReference type="ARBA" id="ARBA00022771"/>
    </source>
</evidence>
<dbReference type="InterPro" id="IPR037068">
    <property type="entry name" value="DNA_primase_core_N_sf"/>
</dbReference>
<dbReference type="InterPro" id="IPR006171">
    <property type="entry name" value="TOPRIM_dom"/>
</dbReference>
<feature type="zinc finger region" description="CHC2-type" evidence="12 14">
    <location>
        <begin position="39"/>
        <end position="63"/>
    </location>
</feature>
<dbReference type="EC" id="2.7.7.101" evidence="12"/>
<reference evidence="16 17" key="1">
    <citation type="submission" date="2020-04" db="EMBL/GenBank/DDBJ databases">
        <authorList>
            <person name="Zheng R.K."/>
            <person name="Sun C.M."/>
        </authorList>
    </citation>
    <scope>NUCLEOTIDE SEQUENCE [LARGE SCALE GENOMIC DNA]</scope>
    <source>
        <strain evidence="17">zrk29</strain>
    </source>
</reference>
<keyword evidence="10 12" id="KW-0238">DNA-binding</keyword>
<dbReference type="InterPro" id="IPR006295">
    <property type="entry name" value="DNA_primase_DnaG"/>
</dbReference>
<dbReference type="Pfam" id="PF13155">
    <property type="entry name" value="Toprim_2"/>
    <property type="match status" value="1"/>
</dbReference>
<proteinExistence type="inferred from homology"/>
<evidence type="ECO:0000256" key="11">
    <source>
        <dbReference type="ARBA" id="ARBA00023163"/>
    </source>
</evidence>
<comment type="domain">
    <text evidence="12">Contains an N-terminal zinc-binding domain, a central core domain that contains the primase activity, and a C-terminal DnaB-binding domain.</text>
</comment>
<protein>
    <recommendedName>
        <fullName evidence="12 13">DNA primase</fullName>
        <ecNumber evidence="12">2.7.7.101</ecNumber>
    </recommendedName>
</protein>
<dbReference type="SMART" id="SM00493">
    <property type="entry name" value="TOPRIM"/>
    <property type="match status" value="1"/>
</dbReference>
<comment type="catalytic activity">
    <reaction evidence="12">
        <text>ssDNA + n NTP = ssDNA/pppN(pN)n-1 hybrid + (n-1) diphosphate.</text>
        <dbReference type="EC" id="2.7.7.101"/>
    </reaction>
</comment>
<dbReference type="HAMAP" id="MF_00974">
    <property type="entry name" value="DNA_primase_DnaG"/>
    <property type="match status" value="1"/>
</dbReference>
<evidence type="ECO:0000256" key="10">
    <source>
        <dbReference type="ARBA" id="ARBA00023125"/>
    </source>
</evidence>
<name>A0A7L6N4Z5_9MOLU</name>
<evidence type="ECO:0000256" key="5">
    <source>
        <dbReference type="ARBA" id="ARBA00022705"/>
    </source>
</evidence>
<dbReference type="PANTHER" id="PTHR30313:SF2">
    <property type="entry name" value="DNA PRIMASE"/>
    <property type="match status" value="1"/>
</dbReference>
<dbReference type="Gene3D" id="3.40.1360.10">
    <property type="match status" value="1"/>
</dbReference>
<dbReference type="PROSITE" id="PS50880">
    <property type="entry name" value="TOPRIM"/>
    <property type="match status" value="1"/>
</dbReference>
<keyword evidence="4 12" id="KW-0548">Nucleotidyltransferase</keyword>
<dbReference type="InterPro" id="IPR034151">
    <property type="entry name" value="TOPRIM_DnaG_bac"/>
</dbReference>
<dbReference type="RefSeq" id="WP_312032048.1">
    <property type="nucleotide sequence ID" value="NZ_CP051151.1"/>
</dbReference>
<dbReference type="NCBIfam" id="TIGR01391">
    <property type="entry name" value="dnaG"/>
    <property type="match status" value="1"/>
</dbReference>
<dbReference type="Pfam" id="PF08275">
    <property type="entry name" value="DNAG_N"/>
    <property type="match status" value="1"/>
</dbReference>
<accession>A0A7L6N4Z5</accession>
<evidence type="ECO:0000256" key="4">
    <source>
        <dbReference type="ARBA" id="ARBA00022695"/>
    </source>
</evidence>
<dbReference type="GO" id="GO:0000428">
    <property type="term" value="C:DNA-directed RNA polymerase complex"/>
    <property type="evidence" value="ECO:0007669"/>
    <property type="project" value="UniProtKB-KW"/>
</dbReference>
<evidence type="ECO:0000256" key="3">
    <source>
        <dbReference type="ARBA" id="ARBA00022679"/>
    </source>
</evidence>
<dbReference type="InterPro" id="IPR030846">
    <property type="entry name" value="DnaG_bac"/>
</dbReference>
<evidence type="ECO:0000256" key="14">
    <source>
        <dbReference type="PIRSR" id="PIRSR002811-1"/>
    </source>
</evidence>
<dbReference type="Gene3D" id="3.90.580.10">
    <property type="entry name" value="Zinc finger, CHC2-type domain"/>
    <property type="match status" value="1"/>
</dbReference>
<comment type="subunit">
    <text evidence="12">Monomer. Interacts with DnaB.</text>
</comment>
<dbReference type="GO" id="GO:0003899">
    <property type="term" value="F:DNA-directed RNA polymerase activity"/>
    <property type="evidence" value="ECO:0007669"/>
    <property type="project" value="UniProtKB-UniRule"/>
</dbReference>
<comment type="function">
    <text evidence="12 13">RNA polymerase that catalyzes the synthesis of short RNA molecules used as primers for DNA polymerase during DNA replication.</text>
</comment>
<evidence type="ECO:0000256" key="12">
    <source>
        <dbReference type="HAMAP-Rule" id="MF_00974"/>
    </source>
</evidence>
<keyword evidence="1 12" id="KW-0240">DNA-directed RNA polymerase</keyword>
<evidence type="ECO:0000259" key="15">
    <source>
        <dbReference type="PROSITE" id="PS50880"/>
    </source>
</evidence>
<evidence type="ECO:0000256" key="6">
    <source>
        <dbReference type="ARBA" id="ARBA00022723"/>
    </source>
</evidence>
<gene>
    <name evidence="12" type="primary">dnaG</name>
    <name evidence="16" type="ORF">HF295_01325</name>
</gene>
<dbReference type="GO" id="GO:0006269">
    <property type="term" value="P:DNA replication, synthesis of primer"/>
    <property type="evidence" value="ECO:0007669"/>
    <property type="project" value="UniProtKB-UniRule"/>
</dbReference>
<evidence type="ECO:0000256" key="8">
    <source>
        <dbReference type="ARBA" id="ARBA00022833"/>
    </source>
</evidence>
<dbReference type="SUPFAM" id="SSF57783">
    <property type="entry name" value="Zinc beta-ribbon"/>
    <property type="match status" value="1"/>
</dbReference>
<evidence type="ECO:0000256" key="1">
    <source>
        <dbReference type="ARBA" id="ARBA00022478"/>
    </source>
</evidence>
<feature type="domain" description="Toprim" evidence="15">
    <location>
        <begin position="256"/>
        <end position="337"/>
    </location>
</feature>